<evidence type="ECO:0000313" key="2">
    <source>
        <dbReference type="WBParaSite" id="jg13856"/>
    </source>
</evidence>
<dbReference type="Proteomes" id="UP000887574">
    <property type="component" value="Unplaced"/>
</dbReference>
<organism evidence="1 2">
    <name type="scientific">Ditylenchus dipsaci</name>
    <dbReference type="NCBI Taxonomy" id="166011"/>
    <lineage>
        <taxon>Eukaryota</taxon>
        <taxon>Metazoa</taxon>
        <taxon>Ecdysozoa</taxon>
        <taxon>Nematoda</taxon>
        <taxon>Chromadorea</taxon>
        <taxon>Rhabditida</taxon>
        <taxon>Tylenchina</taxon>
        <taxon>Tylenchomorpha</taxon>
        <taxon>Sphaerularioidea</taxon>
        <taxon>Anguinidae</taxon>
        <taxon>Anguininae</taxon>
        <taxon>Ditylenchus</taxon>
    </lineage>
</organism>
<keyword evidence="1" id="KW-1185">Reference proteome</keyword>
<protein>
    <submittedName>
        <fullName evidence="2">Uncharacterized protein</fullName>
    </submittedName>
</protein>
<evidence type="ECO:0000313" key="1">
    <source>
        <dbReference type="Proteomes" id="UP000887574"/>
    </source>
</evidence>
<name>A0A915CXY8_9BILA</name>
<sequence length="507" mass="58843">MPILEVNNWTQKCRCICLSKKKKAFRDAFITEIGQPDYEQRLITFRELVDVIVCAGKDVTPDDLKGLWNYGTHKEEISYQEAYHIFTQIPATDFDALYNSFNALTNSDGKLDWNRIIEYAKEQQTFHTKSEDLKDALDWLKDKKKQNEQIENMVYNIHNCQTELKDLNARILEDQKRSLPVYCFCTSQETGTEDKTVSLKSLVIQKSSTQSTCVAYSFSLDRSQRVRINIQINEKIDSSLNRFNNSILGYIVSDRDSTKILALTRRKEGSTMYLDWVKLGSGTYTLIIKFCRPLKMVEPEKSEEILDDKRKLTKPFKVIRAEFEAYSILSGSGKVLEEKWQKICQNFELRNSCLSMRTFLEMHQVEAESYGPRGILRDMWLAVRELGHNKKFFMSTACPLLVDFMFSVDYFWNNAVPLPYLKDLHYLRQFKTEYYTILLAGKINRVMHYKLDLSMSNSVNIEGNDLIIDQIVPANTTKVLTVAIAQAEPNSWFLNVKFIEGIVDAPE</sequence>
<proteinExistence type="predicted"/>
<reference evidence="2" key="1">
    <citation type="submission" date="2022-11" db="UniProtKB">
        <authorList>
            <consortium name="WormBaseParasite"/>
        </authorList>
    </citation>
    <scope>IDENTIFICATION</scope>
</reference>
<dbReference type="WBParaSite" id="jg13856">
    <property type="protein sequence ID" value="jg13856"/>
    <property type="gene ID" value="jg13856"/>
</dbReference>
<accession>A0A915CXY8</accession>
<dbReference type="AlphaFoldDB" id="A0A915CXY8"/>